<dbReference type="InterPro" id="IPR015865">
    <property type="entry name" value="Riboflavin_kinase_bac/euk"/>
</dbReference>
<dbReference type="EC" id="2.7.1.26" evidence="1"/>
<keyword evidence="3" id="KW-0288">FMN</keyword>
<dbReference type="PANTHER" id="PTHR22749">
    <property type="entry name" value="RIBOFLAVIN KINASE/FMN ADENYLYLTRANSFERASE"/>
    <property type="match status" value="1"/>
</dbReference>
<accession>A0A1F5S3R2</accession>
<dbReference type="InterPro" id="IPR023468">
    <property type="entry name" value="Riboflavin_kinase"/>
</dbReference>
<dbReference type="SUPFAM" id="SSF82114">
    <property type="entry name" value="Riboflavin kinase-like"/>
    <property type="match status" value="1"/>
</dbReference>
<keyword evidence="5" id="KW-0547">Nucleotide-binding</keyword>
<dbReference type="AlphaFoldDB" id="A0A1F5S3R2"/>
<dbReference type="EMBL" id="MFGA01000009">
    <property type="protein sequence ID" value="OGF21276.1"/>
    <property type="molecule type" value="Genomic_DNA"/>
</dbReference>
<name>A0A1F5S3R2_9BACT</name>
<keyword evidence="4" id="KW-0808">Transferase</keyword>
<evidence type="ECO:0000256" key="4">
    <source>
        <dbReference type="ARBA" id="ARBA00022679"/>
    </source>
</evidence>
<dbReference type="Pfam" id="PF01687">
    <property type="entry name" value="Flavokinase"/>
    <property type="match status" value="1"/>
</dbReference>
<evidence type="ECO:0000256" key="5">
    <source>
        <dbReference type="ARBA" id="ARBA00022741"/>
    </source>
</evidence>
<sequence>MMISGLVKKGKGVGRTLGYPTANIDCNFDLSDGVFYALVRVENVSLPSLLIKGFIQQGMEVHIIDWSGDLYGKDIEIEVLEKLRDIIKFDKVDELVEQIQGDIMEARKYFKNKI</sequence>
<reference evidence="9 10" key="1">
    <citation type="journal article" date="2016" name="Nat. Commun.">
        <title>Thousands of microbial genomes shed light on interconnected biogeochemical processes in an aquifer system.</title>
        <authorList>
            <person name="Anantharaman K."/>
            <person name="Brown C.T."/>
            <person name="Hug L.A."/>
            <person name="Sharon I."/>
            <person name="Castelle C.J."/>
            <person name="Probst A.J."/>
            <person name="Thomas B.C."/>
            <person name="Singh A."/>
            <person name="Wilkins M.J."/>
            <person name="Karaoz U."/>
            <person name="Brodie E.L."/>
            <person name="Williams K.H."/>
            <person name="Hubbard S.S."/>
            <person name="Banfield J.F."/>
        </authorList>
    </citation>
    <scope>NUCLEOTIDE SEQUENCE [LARGE SCALE GENOMIC DNA]</scope>
</reference>
<evidence type="ECO:0000256" key="2">
    <source>
        <dbReference type="ARBA" id="ARBA00022630"/>
    </source>
</evidence>
<dbReference type="Gene3D" id="2.40.30.30">
    <property type="entry name" value="Riboflavin kinase-like"/>
    <property type="match status" value="1"/>
</dbReference>
<dbReference type="SMART" id="SM00904">
    <property type="entry name" value="Flavokinase"/>
    <property type="match status" value="1"/>
</dbReference>
<keyword evidence="2" id="KW-0285">Flavoprotein</keyword>
<dbReference type="GO" id="GO:0009398">
    <property type="term" value="P:FMN biosynthetic process"/>
    <property type="evidence" value="ECO:0007669"/>
    <property type="project" value="TreeGrafter"/>
</dbReference>
<evidence type="ECO:0000313" key="9">
    <source>
        <dbReference type="EMBL" id="OGF21276.1"/>
    </source>
</evidence>
<evidence type="ECO:0000256" key="6">
    <source>
        <dbReference type="ARBA" id="ARBA00022840"/>
    </source>
</evidence>
<dbReference type="PANTHER" id="PTHR22749:SF6">
    <property type="entry name" value="RIBOFLAVIN KINASE"/>
    <property type="match status" value="1"/>
</dbReference>
<proteinExistence type="predicted"/>
<comment type="catalytic activity">
    <reaction evidence="7">
        <text>riboflavin + ATP = FMN + ADP + H(+)</text>
        <dbReference type="Rhea" id="RHEA:14357"/>
        <dbReference type="ChEBI" id="CHEBI:15378"/>
        <dbReference type="ChEBI" id="CHEBI:30616"/>
        <dbReference type="ChEBI" id="CHEBI:57986"/>
        <dbReference type="ChEBI" id="CHEBI:58210"/>
        <dbReference type="ChEBI" id="CHEBI:456216"/>
        <dbReference type="EC" id="2.7.1.26"/>
    </reaction>
</comment>
<comment type="caution">
    <text evidence="9">The sequence shown here is derived from an EMBL/GenBank/DDBJ whole genome shotgun (WGS) entry which is preliminary data.</text>
</comment>
<dbReference type="GO" id="GO:0008531">
    <property type="term" value="F:riboflavin kinase activity"/>
    <property type="evidence" value="ECO:0007669"/>
    <property type="project" value="UniProtKB-EC"/>
</dbReference>
<dbReference type="GO" id="GO:0009231">
    <property type="term" value="P:riboflavin biosynthetic process"/>
    <property type="evidence" value="ECO:0007669"/>
    <property type="project" value="InterPro"/>
</dbReference>
<organism evidence="9 10">
    <name type="scientific">Candidatus Falkowbacteria bacterium RIFOXYA2_FULL_38_12</name>
    <dbReference type="NCBI Taxonomy" id="1797993"/>
    <lineage>
        <taxon>Bacteria</taxon>
        <taxon>Candidatus Falkowiibacteriota</taxon>
    </lineage>
</organism>
<feature type="domain" description="Riboflavin kinase" evidence="8">
    <location>
        <begin position="1"/>
        <end position="111"/>
    </location>
</feature>
<evidence type="ECO:0000256" key="3">
    <source>
        <dbReference type="ARBA" id="ARBA00022643"/>
    </source>
</evidence>
<evidence type="ECO:0000256" key="1">
    <source>
        <dbReference type="ARBA" id="ARBA00012105"/>
    </source>
</evidence>
<evidence type="ECO:0000313" key="10">
    <source>
        <dbReference type="Proteomes" id="UP000177407"/>
    </source>
</evidence>
<keyword evidence="6" id="KW-0067">ATP-binding</keyword>
<dbReference type="Proteomes" id="UP000177407">
    <property type="component" value="Unassembled WGS sequence"/>
</dbReference>
<dbReference type="GO" id="GO:0005524">
    <property type="term" value="F:ATP binding"/>
    <property type="evidence" value="ECO:0007669"/>
    <property type="project" value="UniProtKB-KW"/>
</dbReference>
<gene>
    <name evidence="9" type="ORF">A2257_03700</name>
</gene>
<dbReference type="InterPro" id="IPR023465">
    <property type="entry name" value="Riboflavin_kinase_dom_sf"/>
</dbReference>
<protein>
    <recommendedName>
        <fullName evidence="1">riboflavin kinase</fullName>
        <ecNumber evidence="1">2.7.1.26</ecNumber>
    </recommendedName>
</protein>
<evidence type="ECO:0000259" key="8">
    <source>
        <dbReference type="SMART" id="SM00904"/>
    </source>
</evidence>
<evidence type="ECO:0000256" key="7">
    <source>
        <dbReference type="ARBA" id="ARBA00047880"/>
    </source>
</evidence>